<name>A0ABM9E3D2_9HYPH</name>
<evidence type="ECO:0000313" key="2">
    <source>
        <dbReference type="Proteomes" id="UP001153050"/>
    </source>
</evidence>
<gene>
    <name evidence="1" type="ORF">MES5069_390075</name>
</gene>
<sequence>MRLKSVSSRSAVVAQKLLLSETMARLGWHWILQPPPSSLLRRCAMTLVPQSSQRNAIDAALDRLGAEAAAAEHLLGHNIIRHDLPHLVPLRPGLANIFRSLRRRPL</sequence>
<dbReference type="Proteomes" id="UP001153050">
    <property type="component" value="Unassembled WGS sequence"/>
</dbReference>
<organism evidence="1 2">
    <name type="scientific">Mesorhizobium escarrei</name>
    <dbReference type="NCBI Taxonomy" id="666018"/>
    <lineage>
        <taxon>Bacteria</taxon>
        <taxon>Pseudomonadati</taxon>
        <taxon>Pseudomonadota</taxon>
        <taxon>Alphaproteobacteria</taxon>
        <taxon>Hyphomicrobiales</taxon>
        <taxon>Phyllobacteriaceae</taxon>
        <taxon>Mesorhizobium</taxon>
    </lineage>
</organism>
<evidence type="ECO:0000313" key="1">
    <source>
        <dbReference type="EMBL" id="CAH2403587.1"/>
    </source>
</evidence>
<dbReference type="EMBL" id="CAKXZT010000134">
    <property type="protein sequence ID" value="CAH2403587.1"/>
    <property type="molecule type" value="Genomic_DNA"/>
</dbReference>
<comment type="caution">
    <text evidence="1">The sequence shown here is derived from an EMBL/GenBank/DDBJ whole genome shotgun (WGS) entry which is preliminary data.</text>
</comment>
<protein>
    <submittedName>
        <fullName evidence="1">Uncharacterized protein</fullName>
    </submittedName>
</protein>
<keyword evidence="2" id="KW-1185">Reference proteome</keyword>
<proteinExistence type="predicted"/>
<accession>A0ABM9E3D2</accession>
<reference evidence="1 2" key="1">
    <citation type="submission" date="2022-03" db="EMBL/GenBank/DDBJ databases">
        <authorList>
            <person name="Brunel B."/>
        </authorList>
    </citation>
    <scope>NUCLEOTIDE SEQUENCE [LARGE SCALE GENOMIC DNA]</scope>
    <source>
        <strain evidence="1">STM5069sample</strain>
    </source>
</reference>